<dbReference type="EMBL" id="CP016540">
    <property type="protein sequence ID" value="ANU26074.1"/>
    <property type="molecule type" value="Genomic_DNA"/>
</dbReference>
<accession>A0A1B1RYS5</accession>
<dbReference type="STRING" id="1302659.I858_003365"/>
<dbReference type="PROSITE" id="PS51257">
    <property type="entry name" value="PROKAR_LIPOPROTEIN"/>
    <property type="match status" value="1"/>
</dbReference>
<dbReference type="AlphaFoldDB" id="A0A1B1RYS5"/>
<protein>
    <recommendedName>
        <fullName evidence="4">CamS family sex pheromone protein</fullName>
    </recommendedName>
</protein>
<feature type="signal peptide" evidence="1">
    <location>
        <begin position="1"/>
        <end position="22"/>
    </location>
</feature>
<feature type="chain" id="PRO_5008529043" description="CamS family sex pheromone protein" evidence="1">
    <location>
        <begin position="23"/>
        <end position="376"/>
    </location>
</feature>
<dbReference type="InterPro" id="IPR011426">
    <property type="entry name" value="CamS"/>
</dbReference>
<dbReference type="CDD" id="cd13440">
    <property type="entry name" value="CamS_repeat_2"/>
    <property type="match status" value="1"/>
</dbReference>
<reference evidence="2" key="1">
    <citation type="submission" date="2016-10" db="EMBL/GenBank/DDBJ databases">
        <authorList>
            <person name="See-Too W.S."/>
        </authorList>
    </citation>
    <scope>NUCLEOTIDE SEQUENCE</scope>
    <source>
        <strain evidence="2">L10.15</strain>
    </source>
</reference>
<sequence length="376" mass="42321">MKRIWWIPISLLLLSGCVPSNTDEETEVINDKEEVETAIIPSMQLDDQFYRTLLPYKESATRGKIVNRLNSRYDITETENGLLRLSQKQFSPDDYYFQEGQKITDEDVTAWLQRVSKDNPLGLNLADNRSKKQKKAGDRPPAELLAHVVEQNYLVKTAEDKIRLGGISVGLALNSSYYGSENGSSYEEEIPQAQIEKEGKRMANEIVKRLREKEGLADVPIVIGLFKQNAGNAMVPGTYFSSGAAPAGEEKIAGWNPVNETFVLFPTSGGDDNYRDIDTAFRNFKQDVEVYFSNFTSVIGTGFYKENQLKELKIEVPIQFYGAAELIGFTQYVTGLVMEHFPEDIVIEVSVTSTNGPEALILKKVDETEPFVHIYE</sequence>
<organism evidence="2 3">
    <name type="scientific">Planococcus versutus</name>
    <dbReference type="NCBI Taxonomy" id="1302659"/>
    <lineage>
        <taxon>Bacteria</taxon>
        <taxon>Bacillati</taxon>
        <taxon>Bacillota</taxon>
        <taxon>Bacilli</taxon>
        <taxon>Bacillales</taxon>
        <taxon>Caryophanaceae</taxon>
        <taxon>Planococcus</taxon>
    </lineage>
</organism>
<dbReference type="Pfam" id="PF07537">
    <property type="entry name" value="CamS"/>
    <property type="match status" value="1"/>
</dbReference>
<proteinExistence type="predicted"/>
<evidence type="ECO:0000313" key="2">
    <source>
        <dbReference type="EMBL" id="ANU26074.1"/>
    </source>
</evidence>
<keyword evidence="1" id="KW-0732">Signal</keyword>
<evidence type="ECO:0008006" key="4">
    <source>
        <dbReference type="Google" id="ProtNLM"/>
    </source>
</evidence>
<evidence type="ECO:0000313" key="3">
    <source>
        <dbReference type="Proteomes" id="UP000053354"/>
    </source>
</evidence>
<dbReference type="OrthoDB" id="9795361at2"/>
<keyword evidence="3" id="KW-1185">Reference proteome</keyword>
<dbReference type="RefSeq" id="WP_049695160.1">
    <property type="nucleotide sequence ID" value="NZ_CP016540.2"/>
</dbReference>
<name>A0A1B1RYS5_9BACL</name>
<dbReference type="CDD" id="cd13441">
    <property type="entry name" value="CamS_repeat_1"/>
    <property type="match status" value="1"/>
</dbReference>
<dbReference type="PIRSF" id="PIRSF012509">
    <property type="entry name" value="CamS"/>
    <property type="match status" value="1"/>
</dbReference>
<dbReference type="Proteomes" id="UP000053354">
    <property type="component" value="Chromosome"/>
</dbReference>
<dbReference type="KEGG" id="pll:I858_003365"/>
<dbReference type="Gene3D" id="3.10.570.10">
    <property type="entry name" value="sex pheromone staph- cam373 precursor domain"/>
    <property type="match status" value="1"/>
</dbReference>
<evidence type="ECO:0000256" key="1">
    <source>
        <dbReference type="SAM" id="SignalP"/>
    </source>
</evidence>
<gene>
    <name evidence="2" type="ORF">I858_003365</name>
</gene>